<comment type="caution">
    <text evidence="6">The sequence shown here is derived from an EMBL/GenBank/DDBJ whole genome shotgun (WGS) entry which is preliminary data.</text>
</comment>
<feature type="transmembrane region" description="Helical" evidence="5">
    <location>
        <begin position="56"/>
        <end position="81"/>
    </location>
</feature>
<dbReference type="RefSeq" id="WP_188358750.1">
    <property type="nucleotide sequence ID" value="NZ_BMDC01000001.1"/>
</dbReference>
<evidence type="ECO:0000256" key="2">
    <source>
        <dbReference type="ARBA" id="ARBA00022692"/>
    </source>
</evidence>
<evidence type="ECO:0000313" key="6">
    <source>
        <dbReference type="EMBL" id="GGH58639.1"/>
    </source>
</evidence>
<feature type="transmembrane region" description="Helical" evidence="5">
    <location>
        <begin position="182"/>
        <end position="211"/>
    </location>
</feature>
<dbReference type="InterPro" id="IPR023271">
    <property type="entry name" value="Aquaporin-like"/>
</dbReference>
<dbReference type="PANTHER" id="PTHR30520:SF8">
    <property type="entry name" value="NITRITE TRANSPORTER NIRC"/>
    <property type="match status" value="1"/>
</dbReference>
<feature type="transmembrane region" description="Helical" evidence="5">
    <location>
        <begin position="25"/>
        <end position="50"/>
    </location>
</feature>
<dbReference type="GO" id="GO:0015499">
    <property type="term" value="F:formate transmembrane transporter activity"/>
    <property type="evidence" value="ECO:0007669"/>
    <property type="project" value="TreeGrafter"/>
</dbReference>
<evidence type="ECO:0000256" key="3">
    <source>
        <dbReference type="ARBA" id="ARBA00022989"/>
    </source>
</evidence>
<protein>
    <submittedName>
        <fullName evidence="6">Formate transporter</fullName>
    </submittedName>
</protein>
<dbReference type="Proteomes" id="UP000600171">
    <property type="component" value="Unassembled WGS sequence"/>
</dbReference>
<dbReference type="AlphaFoldDB" id="A0A917IPH8"/>
<evidence type="ECO:0000256" key="5">
    <source>
        <dbReference type="SAM" id="Phobius"/>
    </source>
</evidence>
<evidence type="ECO:0000256" key="4">
    <source>
        <dbReference type="ARBA" id="ARBA00023136"/>
    </source>
</evidence>
<dbReference type="GO" id="GO:0005886">
    <property type="term" value="C:plasma membrane"/>
    <property type="evidence" value="ECO:0007669"/>
    <property type="project" value="TreeGrafter"/>
</dbReference>
<dbReference type="Gene3D" id="1.20.1080.10">
    <property type="entry name" value="Glycerol uptake facilitator protein"/>
    <property type="match status" value="1"/>
</dbReference>
<dbReference type="EMBL" id="BMDC01000001">
    <property type="protein sequence ID" value="GGH58639.1"/>
    <property type="molecule type" value="Genomic_DNA"/>
</dbReference>
<gene>
    <name evidence="6" type="ORF">GCM10007359_05060</name>
</gene>
<sequence>MVLNETAEAGLGKKLELMNHDFGRFAVRAVLAGIYLTIATAFSGVAGYAVEQLAPGLGGIVFAFLFGFGLYAIIILGAELATGNMMFSSYGATTGQTTWGKAIWLVIVTTIFNLVGAILVALLLSQSAKFAGMDQTHLISTLTEGKLEKSAWGAFLEGIGANFVVNMAIVGASFSKDLVSKFFTIIAFLAIFVGLGLEHVIANFSLMTITFFSADPLPASMTLGSVLLNWLMVWLGNFVGGGLLIGAVYAWLNKTKTVYKD</sequence>
<evidence type="ECO:0000313" key="7">
    <source>
        <dbReference type="Proteomes" id="UP000600171"/>
    </source>
</evidence>
<keyword evidence="4 5" id="KW-0472">Membrane</keyword>
<dbReference type="Pfam" id="PF01226">
    <property type="entry name" value="Form_Nir_trans"/>
    <property type="match status" value="1"/>
</dbReference>
<accession>A0A917IPH8</accession>
<dbReference type="PANTHER" id="PTHR30520">
    <property type="entry name" value="FORMATE TRANSPORTER-RELATED"/>
    <property type="match status" value="1"/>
</dbReference>
<dbReference type="InterPro" id="IPR000292">
    <property type="entry name" value="For/NO2_transpt"/>
</dbReference>
<organism evidence="6 7">
    <name type="scientific">Rothia aerolata</name>
    <dbReference type="NCBI Taxonomy" id="1812262"/>
    <lineage>
        <taxon>Bacteria</taxon>
        <taxon>Bacillati</taxon>
        <taxon>Actinomycetota</taxon>
        <taxon>Actinomycetes</taxon>
        <taxon>Micrococcales</taxon>
        <taxon>Micrococcaceae</taxon>
        <taxon>Rothia</taxon>
    </lineage>
</organism>
<proteinExistence type="predicted"/>
<evidence type="ECO:0000256" key="1">
    <source>
        <dbReference type="ARBA" id="ARBA00004141"/>
    </source>
</evidence>
<feature type="transmembrane region" description="Helical" evidence="5">
    <location>
        <begin position="102"/>
        <end position="124"/>
    </location>
</feature>
<reference evidence="6 7" key="1">
    <citation type="journal article" date="2014" name="Int. J. Syst. Evol. Microbiol.">
        <title>Complete genome sequence of Corynebacterium casei LMG S-19264T (=DSM 44701T), isolated from a smear-ripened cheese.</title>
        <authorList>
            <consortium name="US DOE Joint Genome Institute (JGI-PGF)"/>
            <person name="Walter F."/>
            <person name="Albersmeier A."/>
            <person name="Kalinowski J."/>
            <person name="Ruckert C."/>
        </authorList>
    </citation>
    <scope>NUCLEOTIDE SEQUENCE [LARGE SCALE GENOMIC DNA]</scope>
    <source>
        <strain evidence="6 7">CCM 8669</strain>
    </source>
</reference>
<keyword evidence="3 5" id="KW-1133">Transmembrane helix</keyword>
<feature type="transmembrane region" description="Helical" evidence="5">
    <location>
        <begin position="231"/>
        <end position="252"/>
    </location>
</feature>
<keyword evidence="2 5" id="KW-0812">Transmembrane</keyword>
<name>A0A917IPH8_9MICC</name>
<feature type="transmembrane region" description="Helical" evidence="5">
    <location>
        <begin position="151"/>
        <end position="170"/>
    </location>
</feature>
<keyword evidence="7" id="KW-1185">Reference proteome</keyword>
<comment type="subcellular location">
    <subcellularLocation>
        <location evidence="1">Membrane</location>
        <topology evidence="1">Multi-pass membrane protein</topology>
    </subcellularLocation>
</comment>